<dbReference type="EMBL" id="CAKOAT010093599">
    <property type="protein sequence ID" value="CAH8320498.1"/>
    <property type="molecule type" value="Genomic_DNA"/>
</dbReference>
<dbReference type="SUPFAM" id="SSF49599">
    <property type="entry name" value="TRAF domain-like"/>
    <property type="match status" value="1"/>
</dbReference>
<evidence type="ECO:0000313" key="3">
    <source>
        <dbReference type="Proteomes" id="UP001642260"/>
    </source>
</evidence>
<feature type="coiled-coil region" evidence="1">
    <location>
        <begin position="161"/>
        <end position="202"/>
    </location>
</feature>
<accession>A0ABC8JBB3</accession>
<organism evidence="2 3">
    <name type="scientific">Eruca vesicaria subsp. sativa</name>
    <name type="common">Garden rocket</name>
    <name type="synonym">Eruca sativa</name>
    <dbReference type="NCBI Taxonomy" id="29727"/>
    <lineage>
        <taxon>Eukaryota</taxon>
        <taxon>Viridiplantae</taxon>
        <taxon>Streptophyta</taxon>
        <taxon>Embryophyta</taxon>
        <taxon>Tracheophyta</taxon>
        <taxon>Spermatophyta</taxon>
        <taxon>Magnoliopsida</taxon>
        <taxon>eudicotyledons</taxon>
        <taxon>Gunneridae</taxon>
        <taxon>Pentapetalae</taxon>
        <taxon>rosids</taxon>
        <taxon>malvids</taxon>
        <taxon>Brassicales</taxon>
        <taxon>Brassicaceae</taxon>
        <taxon>Brassiceae</taxon>
        <taxon>Eruca</taxon>
    </lineage>
</organism>
<name>A0ABC8JBB3_ERUVS</name>
<keyword evidence="3" id="KW-1185">Reference proteome</keyword>
<proteinExistence type="predicted"/>
<keyword evidence="1" id="KW-0175">Coiled coil</keyword>
<evidence type="ECO:0000256" key="1">
    <source>
        <dbReference type="SAM" id="Coils"/>
    </source>
</evidence>
<dbReference type="PANTHER" id="PTHR46236:SF32">
    <property type="entry name" value="MATH DOMAIN-CONTAINING PROTEIN"/>
    <property type="match status" value="1"/>
</dbReference>
<gene>
    <name evidence="2" type="ORF">ERUC_LOCUS9049</name>
</gene>
<evidence type="ECO:0000313" key="2">
    <source>
        <dbReference type="EMBL" id="CAH8320498.1"/>
    </source>
</evidence>
<comment type="caution">
    <text evidence="2">The sequence shown here is derived from an EMBL/GenBank/DDBJ whole genome shotgun (WGS) entry which is preliminary data.</text>
</comment>
<evidence type="ECO:0008006" key="4">
    <source>
        <dbReference type="Google" id="ProtNLM"/>
    </source>
</evidence>
<sequence length="216" mass="24731">MFLGITEKEHWFDTYNFYSSRRFEFSLNDIFDKDGEYLINGELTIVAEVEVLEVVGKLDVTEVTSTIMETMDVNGFQLPSSQVGFMSYLFERHPEIASEFRSKNPSLRAGFMSLLFSLIESLRHSPYKLDKDDLAVARAALGSMTEAGFKLDWLEKKLDGMTEKKEKEEAGETRIQEIENELKDLKQKCSDLEAELEKEKSEVLAVKAPISFKDVI</sequence>
<dbReference type="Proteomes" id="UP001642260">
    <property type="component" value="Unassembled WGS sequence"/>
</dbReference>
<protein>
    <recommendedName>
        <fullName evidence="4">MATH domain-containing protein</fullName>
    </recommendedName>
</protein>
<dbReference type="AlphaFoldDB" id="A0ABC8JBB3"/>
<dbReference type="InterPro" id="IPR050804">
    <property type="entry name" value="MCC"/>
</dbReference>
<reference evidence="2 3" key="1">
    <citation type="submission" date="2022-03" db="EMBL/GenBank/DDBJ databases">
        <authorList>
            <person name="Macdonald S."/>
            <person name="Ahmed S."/>
            <person name="Newling K."/>
        </authorList>
    </citation>
    <scope>NUCLEOTIDE SEQUENCE [LARGE SCALE GENOMIC DNA]</scope>
</reference>
<dbReference type="PANTHER" id="PTHR46236">
    <property type="entry name" value="TRAF-LIKE SUPERFAMILY PROTEIN"/>
    <property type="match status" value="1"/>
</dbReference>